<proteinExistence type="predicted"/>
<name>A0A061FDP3_THECC</name>
<sequence length="329" mass="37222">MSRQTMEQSCNSPVTAEEIEVVEILRELPRLILESESRPRFTFKWGAKRRRSAASKEEFASASLPAVELSRSPSPPLPSKVVGPTYETERPTEKPLTSSPATPLSFSPSESDEKPLPSKKKASVNSLKRKKEQLLEMVEDLTQRNQLLKKDIESKRLFLDQQKAKNLELKLKKQELSLSLCNAKESHSDSSKSLNLATQSTQISMETAKSQDHQQLRISTMVYQQPFTMDQTVSISETKKNSQYPYGRMISWLPSNNGLSKVHEHDSMVPLGLLDLNVSAEEAFGFCSSKSFDMNSTTKARAAQARFKRMQICRSKNQTAGWKARYPFR</sequence>
<dbReference type="EMBL" id="CM001886">
    <property type="protein sequence ID" value="EOY15033.1"/>
    <property type="molecule type" value="Genomic_DNA"/>
</dbReference>
<accession>A0A061FDP3</accession>
<evidence type="ECO:0000256" key="1">
    <source>
        <dbReference type="SAM" id="MobiDB-lite"/>
    </source>
</evidence>
<evidence type="ECO:0000313" key="2">
    <source>
        <dbReference type="EMBL" id="EOY15033.1"/>
    </source>
</evidence>
<dbReference type="HOGENOM" id="CLU_073212_0_0_1"/>
<gene>
    <name evidence="2" type="ORF">TCM_034230</name>
</gene>
<reference evidence="2 3" key="1">
    <citation type="journal article" date="2013" name="Genome Biol.">
        <title>The genome sequence of the most widely cultivated cacao type and its use to identify candidate genes regulating pod color.</title>
        <authorList>
            <person name="Motamayor J.C."/>
            <person name="Mockaitis K."/>
            <person name="Schmutz J."/>
            <person name="Haiminen N."/>
            <person name="Iii D.L."/>
            <person name="Cornejo O."/>
            <person name="Findley S.D."/>
            <person name="Zheng P."/>
            <person name="Utro F."/>
            <person name="Royaert S."/>
            <person name="Saski C."/>
            <person name="Jenkins J."/>
            <person name="Podicheti R."/>
            <person name="Zhao M."/>
            <person name="Scheffler B.E."/>
            <person name="Stack J.C."/>
            <person name="Feltus F.A."/>
            <person name="Mustiga G.M."/>
            <person name="Amores F."/>
            <person name="Phillips W."/>
            <person name="Marelli J.P."/>
            <person name="May G.D."/>
            <person name="Shapiro H."/>
            <person name="Ma J."/>
            <person name="Bustamante C.D."/>
            <person name="Schnell R.J."/>
            <person name="Main D."/>
            <person name="Gilbert D."/>
            <person name="Parida L."/>
            <person name="Kuhn D.N."/>
        </authorList>
    </citation>
    <scope>NUCLEOTIDE SEQUENCE [LARGE SCALE GENOMIC DNA]</scope>
    <source>
        <strain evidence="3">cv. Matina 1-6</strain>
    </source>
</reference>
<organism evidence="2 3">
    <name type="scientific">Theobroma cacao</name>
    <name type="common">Cacao</name>
    <name type="synonym">Cocoa</name>
    <dbReference type="NCBI Taxonomy" id="3641"/>
    <lineage>
        <taxon>Eukaryota</taxon>
        <taxon>Viridiplantae</taxon>
        <taxon>Streptophyta</taxon>
        <taxon>Embryophyta</taxon>
        <taxon>Tracheophyta</taxon>
        <taxon>Spermatophyta</taxon>
        <taxon>Magnoliopsida</taxon>
        <taxon>eudicotyledons</taxon>
        <taxon>Gunneridae</taxon>
        <taxon>Pentapetalae</taxon>
        <taxon>rosids</taxon>
        <taxon>malvids</taxon>
        <taxon>Malvales</taxon>
        <taxon>Malvaceae</taxon>
        <taxon>Byttnerioideae</taxon>
        <taxon>Theobroma</taxon>
    </lineage>
</organism>
<dbReference type="InParanoid" id="A0A061FDP3"/>
<evidence type="ECO:0000313" key="3">
    <source>
        <dbReference type="Proteomes" id="UP000026915"/>
    </source>
</evidence>
<dbReference type="OMA" id="HIYRFKN"/>
<feature type="compositionally biased region" description="Basic residues" evidence="1">
    <location>
        <begin position="117"/>
        <end position="127"/>
    </location>
</feature>
<dbReference type="Proteomes" id="UP000026915">
    <property type="component" value="Chromosome 8"/>
</dbReference>
<dbReference type="Gramene" id="EOY15033">
    <property type="protein sequence ID" value="EOY15033"/>
    <property type="gene ID" value="TCM_034230"/>
</dbReference>
<dbReference type="PANTHER" id="PTHR37614:SF2">
    <property type="entry name" value="OS02G0121400 PROTEIN"/>
    <property type="match status" value="1"/>
</dbReference>
<dbReference type="AlphaFoldDB" id="A0A061FDP3"/>
<keyword evidence="3" id="KW-1185">Reference proteome</keyword>
<dbReference type="eggNOG" id="ENOG502S5B6">
    <property type="taxonomic scope" value="Eukaryota"/>
</dbReference>
<protein>
    <submittedName>
        <fullName evidence="2">Uncharacterized protein</fullName>
    </submittedName>
</protein>
<dbReference type="PANTHER" id="PTHR37614">
    <property type="entry name" value="OS02G0121400 PROTEIN"/>
    <property type="match status" value="1"/>
</dbReference>
<feature type="region of interest" description="Disordered" evidence="1">
    <location>
        <begin position="45"/>
        <end position="127"/>
    </location>
</feature>
<feature type="compositionally biased region" description="Polar residues" evidence="1">
    <location>
        <begin position="95"/>
        <end position="109"/>
    </location>
</feature>